<sequence>MKQQLREKVFSSLNMSNEKALDEMAYLISCNKLAEFTSEIEFYGSKYHTTFERFDKDIQSKKGSFGLENDWLAWRFSVEGEKYWQNIVGEITRDTSHN</sequence>
<gene>
    <name evidence="1" type="ORF">SCABRO_00261</name>
</gene>
<accession>A0A0B0ES52</accession>
<name>A0A0B0ES52_9BACT</name>
<proteinExistence type="predicted"/>
<evidence type="ECO:0000313" key="2">
    <source>
        <dbReference type="Proteomes" id="UP000030652"/>
    </source>
</evidence>
<comment type="caution">
    <text evidence="1">The sequence shown here is derived from an EMBL/GenBank/DDBJ whole genome shotgun (WGS) entry which is preliminary data.</text>
</comment>
<protein>
    <submittedName>
        <fullName evidence="1">Uncharacterized protein</fullName>
    </submittedName>
</protein>
<dbReference type="AlphaFoldDB" id="A0A0B0ES52"/>
<reference evidence="1 2" key="1">
    <citation type="submission" date="2014-10" db="EMBL/GenBank/DDBJ databases">
        <title>Draft genome of anammox bacterium scalindua brodae, obtained using differential coverage binning of sequence data from two enrichment reactors.</title>
        <authorList>
            <person name="Speth D.R."/>
            <person name="Russ L."/>
            <person name="Kartal B."/>
            <person name="Op den Camp H.J."/>
            <person name="Dutilh B.E."/>
            <person name="Jetten M.S."/>
        </authorList>
    </citation>
    <scope>NUCLEOTIDE SEQUENCE [LARGE SCALE GENOMIC DNA]</scope>
    <source>
        <strain evidence="1">RU1</strain>
    </source>
</reference>
<dbReference type="EMBL" id="JRYO01000024">
    <property type="protein sequence ID" value="KHE93963.1"/>
    <property type="molecule type" value="Genomic_DNA"/>
</dbReference>
<dbReference type="Proteomes" id="UP000030652">
    <property type="component" value="Unassembled WGS sequence"/>
</dbReference>
<evidence type="ECO:0000313" key="1">
    <source>
        <dbReference type="EMBL" id="KHE93963.1"/>
    </source>
</evidence>
<organism evidence="1 2">
    <name type="scientific">Candidatus Scalindua brodae</name>
    <dbReference type="NCBI Taxonomy" id="237368"/>
    <lineage>
        <taxon>Bacteria</taxon>
        <taxon>Pseudomonadati</taxon>
        <taxon>Planctomycetota</taxon>
        <taxon>Candidatus Brocadiia</taxon>
        <taxon>Candidatus Brocadiales</taxon>
        <taxon>Candidatus Scalinduaceae</taxon>
        <taxon>Candidatus Scalindua</taxon>
    </lineage>
</organism>